<feature type="transmembrane region" description="Helical" evidence="1">
    <location>
        <begin position="229"/>
        <end position="251"/>
    </location>
</feature>
<feature type="transmembrane region" description="Helical" evidence="1">
    <location>
        <begin position="198"/>
        <end position="217"/>
    </location>
</feature>
<organism evidence="2">
    <name type="scientific">Philometra sp. HZ-2022</name>
    <dbReference type="NCBI Taxonomy" id="3016125"/>
    <lineage>
        <taxon>Eukaryota</taxon>
        <taxon>Metazoa</taxon>
        <taxon>Ecdysozoa</taxon>
        <taxon>Nematoda</taxon>
        <taxon>Chromadorea</taxon>
        <taxon>Rhabditida</taxon>
        <taxon>Spirurina</taxon>
        <taxon>Dracunculoidea</taxon>
        <taxon>Philometridae</taxon>
        <taxon>Philometra</taxon>
    </lineage>
</organism>
<keyword evidence="1" id="KW-0812">Transmembrane</keyword>
<feature type="transmembrane region" description="Helical" evidence="1">
    <location>
        <begin position="118"/>
        <end position="139"/>
    </location>
</feature>
<feature type="transmembrane region" description="Helical" evidence="1">
    <location>
        <begin position="159"/>
        <end position="186"/>
    </location>
</feature>
<sequence length="279" mass="31652">MLYFLGLVMVLMLMVNVLFSNVIIWWSVFVMSAVVFIWMSKVEGSMAGMVNYFIIQESGGLIFLFFSGSVLQFLMLLVMSGVAPLHFWIFSVGLDLKGIMLVWFLLVQKLPFLPIIAAIYEFVYFYILIFGLLVCHLQYLVLSSDAKMIMISSTESFSWLVVMLCWGYVSYVFLVGVYVLGMMILLKSTSKDTYVNSLGWSGLLVLMNFPLGLVFLSKYYVLSLLSSQNFIVLVLFFSVVLIYMCMALWVVGLTMTKSGLWSSNMSIYLLGSVVVLMMI</sequence>
<feature type="transmembrane region" description="Helical" evidence="1">
    <location>
        <begin position="6"/>
        <end position="39"/>
    </location>
</feature>
<feature type="transmembrane region" description="Helical" evidence="1">
    <location>
        <begin position="60"/>
        <end position="79"/>
    </location>
</feature>
<name>A0A9F1U543_9BILA</name>
<protein>
    <submittedName>
        <fullName evidence="2">NADH dehydrogenase subunit 2</fullName>
    </submittedName>
</protein>
<feature type="transmembrane region" description="Helical" evidence="1">
    <location>
        <begin position="258"/>
        <end position="278"/>
    </location>
</feature>
<keyword evidence="1" id="KW-1133">Transmembrane helix</keyword>
<dbReference type="EMBL" id="OM469015">
    <property type="protein sequence ID" value="WAX01701.1"/>
    <property type="molecule type" value="Genomic_DNA"/>
</dbReference>
<proteinExistence type="predicted"/>
<dbReference type="AlphaFoldDB" id="A0A9F1U543"/>
<keyword evidence="1" id="KW-0472">Membrane</keyword>
<geneLocation type="mitochondrion" evidence="2"/>
<reference evidence="2" key="1">
    <citation type="submission" date="2022-01" db="EMBL/GenBank/DDBJ databases">
        <title>Evolutionary rates of mitochondrial sequences and gene orders in Spirurina (Nematoda) are episodic but synchronised.</title>
        <authorList>
            <person name="Zou H."/>
            <person name="Chen R."/>
            <person name="Wang G.-T."/>
        </authorList>
    </citation>
    <scope>NUCLEOTIDE SEQUENCE</scope>
</reference>
<evidence type="ECO:0000313" key="2">
    <source>
        <dbReference type="EMBL" id="WAX01701.1"/>
    </source>
</evidence>
<keyword evidence="2" id="KW-0496">Mitochondrion</keyword>
<evidence type="ECO:0000256" key="1">
    <source>
        <dbReference type="SAM" id="Phobius"/>
    </source>
</evidence>
<accession>A0A9F1U543</accession>
<gene>
    <name evidence="2" type="primary">nad2</name>
</gene>